<dbReference type="SUPFAM" id="SSF54913">
    <property type="entry name" value="GlnB-like"/>
    <property type="match status" value="1"/>
</dbReference>
<gene>
    <name evidence="2" type="primary">cutA</name>
    <name evidence="2" type="ORF">Pan54_08890</name>
</gene>
<dbReference type="InterPro" id="IPR004323">
    <property type="entry name" value="Ion_tolerance_CutA"/>
</dbReference>
<dbReference type="InterPro" id="IPR015867">
    <property type="entry name" value="N-reg_PII/ATP_PRibTrfase_C"/>
</dbReference>
<dbReference type="AlphaFoldDB" id="A0A5C5XDH3"/>
<keyword evidence="3" id="KW-1185">Reference proteome</keyword>
<sequence length="108" mass="12001">MSQTGCQLIYSTTSSVEEATSIGKTLVHERLAACVNILPGMQSIYQWQGQTEMAQEAVLLVKTTTDHSREVIARIETLHSYDCPAVVVLDIATGSLNYLNWLRDQVEE</sequence>
<dbReference type="GO" id="GO:0010038">
    <property type="term" value="P:response to metal ion"/>
    <property type="evidence" value="ECO:0007669"/>
    <property type="project" value="InterPro"/>
</dbReference>
<dbReference type="Gene3D" id="3.30.70.120">
    <property type="match status" value="1"/>
</dbReference>
<proteinExistence type="inferred from homology"/>
<dbReference type="GO" id="GO:0005507">
    <property type="term" value="F:copper ion binding"/>
    <property type="evidence" value="ECO:0007669"/>
    <property type="project" value="TreeGrafter"/>
</dbReference>
<dbReference type="PANTHER" id="PTHR23419:SF8">
    <property type="entry name" value="FI09726P"/>
    <property type="match status" value="1"/>
</dbReference>
<evidence type="ECO:0000256" key="1">
    <source>
        <dbReference type="ARBA" id="ARBA00010169"/>
    </source>
</evidence>
<comment type="similarity">
    <text evidence="1">Belongs to the CutA family.</text>
</comment>
<reference evidence="2 3" key="1">
    <citation type="submission" date="2019-02" db="EMBL/GenBank/DDBJ databases">
        <title>Deep-cultivation of Planctomycetes and their phenomic and genomic characterization uncovers novel biology.</title>
        <authorList>
            <person name="Wiegand S."/>
            <person name="Jogler M."/>
            <person name="Boedeker C."/>
            <person name="Pinto D."/>
            <person name="Vollmers J."/>
            <person name="Rivas-Marin E."/>
            <person name="Kohn T."/>
            <person name="Peeters S.H."/>
            <person name="Heuer A."/>
            <person name="Rast P."/>
            <person name="Oberbeckmann S."/>
            <person name="Bunk B."/>
            <person name="Jeske O."/>
            <person name="Meyerdierks A."/>
            <person name="Storesund J.E."/>
            <person name="Kallscheuer N."/>
            <person name="Luecker S."/>
            <person name="Lage O.M."/>
            <person name="Pohl T."/>
            <person name="Merkel B.J."/>
            <person name="Hornburger P."/>
            <person name="Mueller R.-W."/>
            <person name="Bruemmer F."/>
            <person name="Labrenz M."/>
            <person name="Spormann A.M."/>
            <person name="Op Den Camp H."/>
            <person name="Overmann J."/>
            <person name="Amann R."/>
            <person name="Jetten M.S.M."/>
            <person name="Mascher T."/>
            <person name="Medema M.H."/>
            <person name="Devos D.P."/>
            <person name="Kaster A.-K."/>
            <person name="Ovreas L."/>
            <person name="Rohde M."/>
            <person name="Galperin M.Y."/>
            <person name="Jogler C."/>
        </authorList>
    </citation>
    <scope>NUCLEOTIDE SEQUENCE [LARGE SCALE GENOMIC DNA]</scope>
    <source>
        <strain evidence="2 3">Pan54</strain>
    </source>
</reference>
<dbReference type="Pfam" id="PF03091">
    <property type="entry name" value="CutA1"/>
    <property type="match status" value="1"/>
</dbReference>
<evidence type="ECO:0000313" key="3">
    <source>
        <dbReference type="Proteomes" id="UP000316095"/>
    </source>
</evidence>
<dbReference type="RefSeq" id="WP_146502329.1">
    <property type="nucleotide sequence ID" value="NZ_SJPG01000001.1"/>
</dbReference>
<protein>
    <submittedName>
        <fullName evidence="2">Divalent-cation tolerance protein CutA</fullName>
    </submittedName>
</protein>
<accession>A0A5C5XDH3</accession>
<dbReference type="InterPro" id="IPR011322">
    <property type="entry name" value="N-reg_PII-like_a/b"/>
</dbReference>
<dbReference type="PANTHER" id="PTHR23419">
    <property type="entry name" value="DIVALENT CATION TOLERANCE CUTA-RELATED"/>
    <property type="match status" value="1"/>
</dbReference>
<dbReference type="OrthoDB" id="37622at2"/>
<evidence type="ECO:0000313" key="2">
    <source>
        <dbReference type="EMBL" id="TWT60175.1"/>
    </source>
</evidence>
<comment type="caution">
    <text evidence="2">The sequence shown here is derived from an EMBL/GenBank/DDBJ whole genome shotgun (WGS) entry which is preliminary data.</text>
</comment>
<name>A0A5C5XDH3_9PLAN</name>
<dbReference type="EMBL" id="SJPG01000001">
    <property type="protein sequence ID" value="TWT60175.1"/>
    <property type="molecule type" value="Genomic_DNA"/>
</dbReference>
<dbReference type="Proteomes" id="UP000316095">
    <property type="component" value="Unassembled WGS sequence"/>
</dbReference>
<organism evidence="2 3">
    <name type="scientific">Rubinisphaera italica</name>
    <dbReference type="NCBI Taxonomy" id="2527969"/>
    <lineage>
        <taxon>Bacteria</taxon>
        <taxon>Pseudomonadati</taxon>
        <taxon>Planctomycetota</taxon>
        <taxon>Planctomycetia</taxon>
        <taxon>Planctomycetales</taxon>
        <taxon>Planctomycetaceae</taxon>
        <taxon>Rubinisphaera</taxon>
    </lineage>
</organism>